<reference evidence="4 5" key="1">
    <citation type="journal article" date="2007" name="Science">
        <title>Sea anemone genome reveals ancestral eumetazoan gene repertoire and genomic organization.</title>
        <authorList>
            <person name="Putnam N.H."/>
            <person name="Srivastava M."/>
            <person name="Hellsten U."/>
            <person name="Dirks B."/>
            <person name="Chapman J."/>
            <person name="Salamov A."/>
            <person name="Terry A."/>
            <person name="Shapiro H."/>
            <person name="Lindquist E."/>
            <person name="Kapitonov V.V."/>
            <person name="Jurka J."/>
            <person name="Genikhovich G."/>
            <person name="Grigoriev I.V."/>
            <person name="Lucas S.M."/>
            <person name="Steele R.E."/>
            <person name="Finnerty J.R."/>
            <person name="Technau U."/>
            <person name="Martindale M.Q."/>
            <person name="Rokhsar D.S."/>
        </authorList>
    </citation>
    <scope>NUCLEOTIDE SEQUENCE [LARGE SCALE GENOMIC DNA]</scope>
    <source>
        <strain evidence="5">CH2 X CH6</strain>
    </source>
</reference>
<dbReference type="PANTHER" id="PTHR15574:SF43">
    <property type="entry name" value="DDB1- AND CUL4-ASSOCIATED FACTOR 5"/>
    <property type="match status" value="1"/>
</dbReference>
<proteinExistence type="predicted"/>
<dbReference type="InParanoid" id="A7S7N7"/>
<dbReference type="InterPro" id="IPR036322">
    <property type="entry name" value="WD40_repeat_dom_sf"/>
</dbReference>
<feature type="repeat" description="WD" evidence="3">
    <location>
        <begin position="137"/>
        <end position="167"/>
    </location>
</feature>
<dbReference type="Proteomes" id="UP000001593">
    <property type="component" value="Unassembled WGS sequence"/>
</dbReference>
<feature type="non-terminal residue" evidence="4">
    <location>
        <position position="177"/>
    </location>
</feature>
<dbReference type="InterPro" id="IPR015943">
    <property type="entry name" value="WD40/YVTN_repeat-like_dom_sf"/>
</dbReference>
<evidence type="ECO:0000313" key="5">
    <source>
        <dbReference type="Proteomes" id="UP000001593"/>
    </source>
</evidence>
<evidence type="ECO:0000256" key="1">
    <source>
        <dbReference type="ARBA" id="ARBA00022574"/>
    </source>
</evidence>
<dbReference type="AlphaFoldDB" id="A7S7N7"/>
<keyword evidence="5" id="KW-1185">Reference proteome</keyword>
<keyword evidence="2" id="KW-0677">Repeat</keyword>
<organism evidence="4 5">
    <name type="scientific">Nematostella vectensis</name>
    <name type="common">Starlet sea anemone</name>
    <dbReference type="NCBI Taxonomy" id="45351"/>
    <lineage>
        <taxon>Eukaryota</taxon>
        <taxon>Metazoa</taxon>
        <taxon>Cnidaria</taxon>
        <taxon>Anthozoa</taxon>
        <taxon>Hexacorallia</taxon>
        <taxon>Actiniaria</taxon>
        <taxon>Edwardsiidae</taxon>
        <taxon>Nematostella</taxon>
    </lineage>
</organism>
<dbReference type="SMART" id="SM00320">
    <property type="entry name" value="WD40"/>
    <property type="match status" value="2"/>
</dbReference>
<accession>A7S7N7</accession>
<dbReference type="EMBL" id="DS469594">
    <property type="protein sequence ID" value="EDO40268.1"/>
    <property type="molecule type" value="Genomic_DNA"/>
</dbReference>
<protein>
    <submittedName>
        <fullName evidence="4">Uncharacterized protein</fullName>
    </submittedName>
</protein>
<keyword evidence="1 3" id="KW-0853">WD repeat</keyword>
<dbReference type="Pfam" id="PF00400">
    <property type="entry name" value="WD40"/>
    <property type="match status" value="2"/>
</dbReference>
<dbReference type="STRING" id="45351.A7S7N7"/>
<dbReference type="Gene3D" id="2.130.10.10">
    <property type="entry name" value="YVTN repeat-like/Quinoprotein amine dehydrogenase"/>
    <property type="match status" value="1"/>
</dbReference>
<dbReference type="InterPro" id="IPR001680">
    <property type="entry name" value="WD40_rpt"/>
</dbReference>
<dbReference type="eggNOG" id="KOG4227">
    <property type="taxonomic scope" value="Eukaryota"/>
</dbReference>
<dbReference type="HOGENOM" id="CLU_1521568_0_0_1"/>
<evidence type="ECO:0000256" key="3">
    <source>
        <dbReference type="PROSITE-ProRule" id="PRU00221"/>
    </source>
</evidence>
<name>A7S7N7_NEMVE</name>
<evidence type="ECO:0000256" key="2">
    <source>
        <dbReference type="ARBA" id="ARBA00022737"/>
    </source>
</evidence>
<dbReference type="PROSITE" id="PS50082">
    <property type="entry name" value="WD_REPEATS_2"/>
    <property type="match status" value="1"/>
</dbReference>
<dbReference type="PhylomeDB" id="A7S7N7"/>
<evidence type="ECO:0000313" key="4">
    <source>
        <dbReference type="EMBL" id="EDO40268.1"/>
    </source>
</evidence>
<sequence>VFNPVDPVLIATANAKKGVQLWDSRAPKKLLHQYSSITPQPCAMGVRWNKAGTMLTALRRRLPPVLYRIDRTASLAEFDHPGYNNVCTMKSHCFAGDKDQYIISGSDDFNVYVWRIPNMLANEPDTMVSVDQAFMVLSGHRSIVNQVRFNPTTHMIISAGVEKIIKVMLNSTHYVTL</sequence>
<dbReference type="SUPFAM" id="SSF50978">
    <property type="entry name" value="WD40 repeat-like"/>
    <property type="match status" value="1"/>
</dbReference>
<gene>
    <name evidence="4" type="ORF">NEMVEDRAFT_v1g107858</name>
</gene>
<dbReference type="PANTHER" id="PTHR15574">
    <property type="entry name" value="WD REPEAT DOMAIN-CONTAINING FAMILY"/>
    <property type="match status" value="1"/>
</dbReference>
<dbReference type="InterPro" id="IPR045151">
    <property type="entry name" value="DCAF8"/>
</dbReference>